<reference evidence="1" key="1">
    <citation type="submission" date="2020-01" db="EMBL/GenBank/DDBJ databases">
        <authorList>
            <person name="Qin S."/>
        </authorList>
    </citation>
    <scope>NUCLEOTIDE SEQUENCE</scope>
    <source>
        <strain evidence="1">CVir17-16-YZ6g</strain>
        <plasmid evidence="1">p17-15-vir-like</plasmid>
    </source>
</reference>
<accession>A0A8B0SSG5</accession>
<proteinExistence type="predicted"/>
<sequence length="42" mass="4959">MKNFYGKTLTLPPLSDGSYVITSDILNTQKHCYRQHVSQFYY</sequence>
<keyword evidence="1" id="KW-0614">Plasmid</keyword>
<name>A0A8B0SSG5_KLEPN</name>
<dbReference type="EMBL" id="MN956836">
    <property type="protein sequence ID" value="QTX13909.1"/>
    <property type="molecule type" value="Genomic_DNA"/>
</dbReference>
<geneLocation type="plasmid" evidence="1">
    <name>p17-15-vir-like</name>
</geneLocation>
<protein>
    <submittedName>
        <fullName evidence="1">Uncharacterized protein</fullName>
    </submittedName>
</protein>
<organism evidence="1">
    <name type="scientific">Klebsiella pneumoniae</name>
    <dbReference type="NCBI Taxonomy" id="573"/>
    <lineage>
        <taxon>Bacteria</taxon>
        <taxon>Pseudomonadati</taxon>
        <taxon>Pseudomonadota</taxon>
        <taxon>Gammaproteobacteria</taxon>
        <taxon>Enterobacterales</taxon>
        <taxon>Enterobacteriaceae</taxon>
        <taxon>Klebsiella/Raoultella group</taxon>
        <taxon>Klebsiella</taxon>
        <taxon>Klebsiella pneumoniae complex</taxon>
    </lineage>
</organism>
<evidence type="ECO:0000313" key="1">
    <source>
        <dbReference type="EMBL" id="QTX13909.1"/>
    </source>
</evidence>
<dbReference type="AlphaFoldDB" id="A0A8B0SSG5"/>